<dbReference type="InterPro" id="IPR006058">
    <property type="entry name" value="2Fe2S_fd_BS"/>
</dbReference>
<accession>A0A511FS57</accession>
<comment type="caution">
    <text evidence="3">The sequence shown here is derived from an EMBL/GenBank/DDBJ whole genome shotgun (WGS) entry which is preliminary data.</text>
</comment>
<dbReference type="InterPro" id="IPR017938">
    <property type="entry name" value="Riboflavin_synthase-like_b-brl"/>
</dbReference>
<dbReference type="CDD" id="cd06185">
    <property type="entry name" value="PDR_like"/>
    <property type="match status" value="1"/>
</dbReference>
<dbReference type="SUPFAM" id="SSF63380">
    <property type="entry name" value="Riboflavin synthase domain-like"/>
    <property type="match status" value="1"/>
</dbReference>
<dbReference type="PRINTS" id="PR00409">
    <property type="entry name" value="PHDIOXRDTASE"/>
</dbReference>
<dbReference type="GO" id="GO:0032259">
    <property type="term" value="P:methylation"/>
    <property type="evidence" value="ECO:0007669"/>
    <property type="project" value="UniProtKB-KW"/>
</dbReference>
<dbReference type="SUPFAM" id="SSF54292">
    <property type="entry name" value="2Fe-2S ferredoxin-like"/>
    <property type="match status" value="1"/>
</dbReference>
<keyword evidence="3" id="KW-0808">Transferase</keyword>
<dbReference type="PROSITE" id="PS00197">
    <property type="entry name" value="2FE2S_FER_1"/>
    <property type="match status" value="1"/>
</dbReference>
<evidence type="ECO:0000259" key="1">
    <source>
        <dbReference type="PROSITE" id="PS51085"/>
    </source>
</evidence>
<dbReference type="InterPro" id="IPR039261">
    <property type="entry name" value="FNR_nucleotide-bd"/>
</dbReference>
<evidence type="ECO:0000313" key="3">
    <source>
        <dbReference type="EMBL" id="GEL51745.1"/>
    </source>
</evidence>
<reference evidence="3 4" key="1">
    <citation type="submission" date="2019-07" db="EMBL/GenBank/DDBJ databases">
        <title>Whole genome shotgun sequence of Acetobacter tropicalis NBRC 16470.</title>
        <authorList>
            <person name="Hosoyama A."/>
            <person name="Uohara A."/>
            <person name="Ohji S."/>
            <person name="Ichikawa N."/>
        </authorList>
    </citation>
    <scope>NUCLEOTIDE SEQUENCE [LARGE SCALE GENOMIC DNA]</scope>
    <source>
        <strain evidence="3 4">NBRC 16470</strain>
    </source>
</reference>
<dbReference type="AlphaFoldDB" id="A0A511FS57"/>
<evidence type="ECO:0000259" key="2">
    <source>
        <dbReference type="PROSITE" id="PS51384"/>
    </source>
</evidence>
<dbReference type="SUPFAM" id="SSF52343">
    <property type="entry name" value="Ferredoxin reductase-like, C-terminal NADP-linked domain"/>
    <property type="match status" value="1"/>
</dbReference>
<dbReference type="RefSeq" id="WP_045541314.1">
    <property type="nucleotide sequence ID" value="NZ_BJVR01000061.1"/>
</dbReference>
<dbReference type="PROSITE" id="PS51384">
    <property type="entry name" value="FAD_FR"/>
    <property type="match status" value="1"/>
</dbReference>
<gene>
    <name evidence="3" type="primary">vanB</name>
    <name evidence="3" type="ORF">ATR01nite_28200</name>
</gene>
<feature type="domain" description="2Fe-2S ferredoxin-type" evidence="1">
    <location>
        <begin position="237"/>
        <end position="322"/>
    </location>
</feature>
<dbReference type="PANTHER" id="PTHR30212">
    <property type="entry name" value="PROTEIN YIIM"/>
    <property type="match status" value="1"/>
</dbReference>
<keyword evidence="3" id="KW-0489">Methyltransferase</keyword>
<dbReference type="PROSITE" id="PS51085">
    <property type="entry name" value="2FE2S_FER_2"/>
    <property type="match status" value="1"/>
</dbReference>
<dbReference type="GO" id="GO:0051537">
    <property type="term" value="F:2 iron, 2 sulfur cluster binding"/>
    <property type="evidence" value="ECO:0007669"/>
    <property type="project" value="InterPro"/>
</dbReference>
<sequence length="322" mass="34051">MNAQVETGGTTGGTIDVRVAAVEQLGAVLSFDLVPLTGVLPSWDAGAHVDLFLGDGLIRQYSLCGDPGDRSCYRLAVLRDPASRGGSQAVHDLVRVGEIMKIGAPRNLFPLDKTAVHSVLIGGGIGVTPLIAMAYALHDQGQSFTLHYVARDPVFMPFLQHAPFAQAVVVHDRGRADGPRFDPAAVLAGSLKPTTRVYTCGPLGLMDAVFEAGLAVGYTKNQLHREAFSAQPVAGGHAFEVLAAKSGVRVQVGPDDTIARALSKAGVKVTLSCEQGICGTCVVSVLEGEPEHRDEYLTEEERTDQIALCCSRSRSPLLVVDI</sequence>
<dbReference type="Pfam" id="PF00111">
    <property type="entry name" value="Fer2"/>
    <property type="match status" value="1"/>
</dbReference>
<dbReference type="Gene3D" id="3.10.20.30">
    <property type="match status" value="1"/>
</dbReference>
<dbReference type="Proteomes" id="UP000321800">
    <property type="component" value="Unassembled WGS sequence"/>
</dbReference>
<dbReference type="Gene3D" id="3.40.50.80">
    <property type="entry name" value="Nucleotide-binding domain of ferredoxin-NADP reductase (FNR) module"/>
    <property type="match status" value="1"/>
</dbReference>
<dbReference type="InterPro" id="IPR052353">
    <property type="entry name" value="Benzoxazolinone_Detox_Enz"/>
</dbReference>
<dbReference type="GO" id="GO:0008168">
    <property type="term" value="F:methyltransferase activity"/>
    <property type="evidence" value="ECO:0007669"/>
    <property type="project" value="UniProtKB-KW"/>
</dbReference>
<dbReference type="EMBL" id="BJVR01000061">
    <property type="protein sequence ID" value="GEL51745.1"/>
    <property type="molecule type" value="Genomic_DNA"/>
</dbReference>
<dbReference type="CDD" id="cd00207">
    <property type="entry name" value="fer2"/>
    <property type="match status" value="1"/>
</dbReference>
<dbReference type="PANTHER" id="PTHR30212:SF2">
    <property type="entry name" value="PROTEIN YIIM"/>
    <property type="match status" value="1"/>
</dbReference>
<dbReference type="GO" id="GO:0016491">
    <property type="term" value="F:oxidoreductase activity"/>
    <property type="evidence" value="ECO:0007669"/>
    <property type="project" value="InterPro"/>
</dbReference>
<dbReference type="Gene3D" id="2.40.30.10">
    <property type="entry name" value="Translation factors"/>
    <property type="match status" value="1"/>
</dbReference>
<dbReference type="InterPro" id="IPR036010">
    <property type="entry name" value="2Fe-2S_ferredoxin-like_sf"/>
</dbReference>
<name>A0A511FS57_9PROT</name>
<dbReference type="InterPro" id="IPR017927">
    <property type="entry name" value="FAD-bd_FR_type"/>
</dbReference>
<protein>
    <submittedName>
        <fullName evidence="3">Vanillate O-demethylase reductase subunit</fullName>
    </submittedName>
</protein>
<organism evidence="3 4">
    <name type="scientific">Acetobacter tropicalis</name>
    <dbReference type="NCBI Taxonomy" id="104102"/>
    <lineage>
        <taxon>Bacteria</taxon>
        <taxon>Pseudomonadati</taxon>
        <taxon>Pseudomonadota</taxon>
        <taxon>Alphaproteobacteria</taxon>
        <taxon>Acetobacterales</taxon>
        <taxon>Acetobacteraceae</taxon>
        <taxon>Acetobacter</taxon>
    </lineage>
</organism>
<feature type="domain" description="FAD-binding FR-type" evidence="2">
    <location>
        <begin position="12"/>
        <end position="112"/>
    </location>
</feature>
<dbReference type="InterPro" id="IPR001041">
    <property type="entry name" value="2Fe-2S_ferredoxin-type"/>
</dbReference>
<dbReference type="InterPro" id="IPR012675">
    <property type="entry name" value="Beta-grasp_dom_sf"/>
</dbReference>
<evidence type="ECO:0000313" key="4">
    <source>
        <dbReference type="Proteomes" id="UP000321800"/>
    </source>
</evidence>
<proteinExistence type="predicted"/>